<reference evidence="3" key="1">
    <citation type="journal article" date="2019" name="Int. J. Syst. Evol. Microbiol.">
        <title>The Global Catalogue of Microorganisms (GCM) 10K type strain sequencing project: providing services to taxonomists for standard genome sequencing and annotation.</title>
        <authorList>
            <consortium name="The Broad Institute Genomics Platform"/>
            <consortium name="The Broad Institute Genome Sequencing Center for Infectious Disease"/>
            <person name="Wu L."/>
            <person name="Ma J."/>
        </authorList>
    </citation>
    <scope>NUCLEOTIDE SEQUENCE [LARGE SCALE GENOMIC DNA]</scope>
    <source>
        <strain evidence="3">TISTR 2466</strain>
    </source>
</reference>
<accession>A0ABW5S4V8</accession>
<dbReference type="Pfam" id="PF10947">
    <property type="entry name" value="DUF2628"/>
    <property type="match status" value="1"/>
</dbReference>
<name>A0ABW5S4V8_9BACL</name>
<evidence type="ECO:0000256" key="1">
    <source>
        <dbReference type="SAM" id="Phobius"/>
    </source>
</evidence>
<sequence length="161" mass="19511">MSEWNTHYLDLSEETRQELLLYLGKHEDTYERRWTRMSDKKRSFSWHWPAFFVFTYWAAHRKMYMIAYGYLVISTILELIFKDLPNSFAWSFSLVVAIICALYSNHLCFLYSLKEIRTLKAQIPDRDERIHHLRTCPGYSWPAFWLFFVIDFGVTIILNFI</sequence>
<feature type="transmembrane region" description="Helical" evidence="1">
    <location>
        <begin position="143"/>
        <end position="160"/>
    </location>
</feature>
<dbReference type="Proteomes" id="UP001597399">
    <property type="component" value="Unassembled WGS sequence"/>
</dbReference>
<dbReference type="RefSeq" id="WP_253060518.1">
    <property type="nucleotide sequence ID" value="NZ_JAMXWM010000005.1"/>
</dbReference>
<proteinExistence type="predicted"/>
<evidence type="ECO:0000313" key="2">
    <source>
        <dbReference type="EMBL" id="MFD2693560.1"/>
    </source>
</evidence>
<keyword evidence="1" id="KW-0472">Membrane</keyword>
<keyword evidence="1" id="KW-0812">Transmembrane</keyword>
<dbReference type="EMBL" id="JBHUMQ010000017">
    <property type="protein sequence ID" value="MFD2693560.1"/>
    <property type="molecule type" value="Genomic_DNA"/>
</dbReference>
<feature type="transmembrane region" description="Helical" evidence="1">
    <location>
        <begin position="65"/>
        <end position="81"/>
    </location>
</feature>
<organism evidence="2 3">
    <name type="scientific">Sporolactobacillus shoreicorticis</name>
    <dbReference type="NCBI Taxonomy" id="1923877"/>
    <lineage>
        <taxon>Bacteria</taxon>
        <taxon>Bacillati</taxon>
        <taxon>Bacillota</taxon>
        <taxon>Bacilli</taxon>
        <taxon>Bacillales</taxon>
        <taxon>Sporolactobacillaceae</taxon>
        <taxon>Sporolactobacillus</taxon>
    </lineage>
</organism>
<evidence type="ECO:0000313" key="3">
    <source>
        <dbReference type="Proteomes" id="UP001597399"/>
    </source>
</evidence>
<protein>
    <submittedName>
        <fullName evidence="2">DUF2628 domain-containing protein</fullName>
    </submittedName>
</protein>
<feature type="transmembrane region" description="Helical" evidence="1">
    <location>
        <begin position="43"/>
        <end position="59"/>
    </location>
</feature>
<comment type="caution">
    <text evidence="2">The sequence shown here is derived from an EMBL/GenBank/DDBJ whole genome shotgun (WGS) entry which is preliminary data.</text>
</comment>
<gene>
    <name evidence="2" type="ORF">ACFSUE_07960</name>
</gene>
<dbReference type="InterPro" id="IPR024399">
    <property type="entry name" value="DUF2628"/>
</dbReference>
<keyword evidence="3" id="KW-1185">Reference proteome</keyword>
<feature type="transmembrane region" description="Helical" evidence="1">
    <location>
        <begin position="88"/>
        <end position="113"/>
    </location>
</feature>
<keyword evidence="1" id="KW-1133">Transmembrane helix</keyword>